<evidence type="ECO:0000313" key="1">
    <source>
        <dbReference type="EMBL" id="CCG07658.1"/>
    </source>
</evidence>
<dbReference type="Gene3D" id="3.30.420.240">
    <property type="match status" value="1"/>
</dbReference>
<organism evidence="1 2">
    <name type="scientific">Pararhodospirillum photometricum DSM 122</name>
    <dbReference type="NCBI Taxonomy" id="1150469"/>
    <lineage>
        <taxon>Bacteria</taxon>
        <taxon>Pseudomonadati</taxon>
        <taxon>Pseudomonadota</taxon>
        <taxon>Alphaproteobacteria</taxon>
        <taxon>Rhodospirillales</taxon>
        <taxon>Rhodospirillaceae</taxon>
        <taxon>Pararhodospirillum</taxon>
    </lineage>
</organism>
<reference evidence="1 2" key="1">
    <citation type="submission" date="2012-02" db="EMBL/GenBank/DDBJ databases">
        <title>Shotgun genome sequence of Phaeospirillum photometricum DSM 122.</title>
        <authorList>
            <person name="Duquesne K."/>
            <person name="Sturgis J."/>
        </authorList>
    </citation>
    <scope>NUCLEOTIDE SEQUENCE [LARGE SCALE GENOMIC DNA]</scope>
    <source>
        <strain evidence="2">DSM122</strain>
    </source>
</reference>
<dbReference type="Gene3D" id="3.40.50.300">
    <property type="entry name" value="P-loop containing nucleotide triphosphate hydrolases"/>
    <property type="match status" value="1"/>
</dbReference>
<proteinExistence type="predicted"/>
<protein>
    <submittedName>
        <fullName evidence="1">Uncharacterized protein</fullName>
    </submittedName>
</protein>
<dbReference type="KEGG" id="rpm:RSPPHO_01032"/>
<dbReference type="InterPro" id="IPR027417">
    <property type="entry name" value="P-loop_NTPase"/>
</dbReference>
<evidence type="ECO:0000313" key="2">
    <source>
        <dbReference type="Proteomes" id="UP000033220"/>
    </source>
</evidence>
<dbReference type="STRING" id="1150469.RSPPHO_01032"/>
<dbReference type="AlphaFoldDB" id="H6SRX9"/>
<name>H6SRX9_PARPM</name>
<sequence length="499" mass="53762">MCPLASPWSRRREVSMPGSFLSSDLFDRYAHLRTLWRADPVLYARQRLGLTPTVQQAALLAAVAPSGAKVTARAGHGVGKTTATGAAIWWHLECFDYSKTPCTAPTASQLEQILWSELARLCRGADLRAESLGLPGALRLSALFDLSAQRIADRGRPREWFAVARTARPDNPDALQGFHAGGPAGGEGRGALMFVIEEASGVPDAVFEVAEGALSGPGARLLMVGNPTRNTGFFARSHKQDRSAYTALHFCCADSPLVDPGYRPGLVRKYGEGSNIVRVRADGVFPRQDDDVLIALEWAEAALGRTAEGGGHERRLGLDVARFGDDRTVFVLRAGPAVEALEVTTGRDTMAVAGQARRLSALWRAQRVFVDEIGVGAGVVDRLREEGVPVVGVNVATAAPERVVGEERGALLRDHLWLCLRAWLRDSQPGFAGLPRDLAQDLAGELVCPRYGFEGSGRLKLESKEALKRRGVRSPDLADALALTFYEGGAAGRVTALRW</sequence>
<dbReference type="HOGENOM" id="CLU_027398_1_0_5"/>
<dbReference type="Proteomes" id="UP000033220">
    <property type="component" value="Chromosome DSM 122"/>
</dbReference>
<dbReference type="EMBL" id="HE663493">
    <property type="protein sequence ID" value="CCG07658.1"/>
    <property type="molecule type" value="Genomic_DNA"/>
</dbReference>
<keyword evidence="2" id="KW-1185">Reference proteome</keyword>
<gene>
    <name evidence="1" type="ORF">RSPPHO_01032</name>
</gene>
<accession>H6SRX9</accession>
<dbReference type="eggNOG" id="COG0507">
    <property type="taxonomic scope" value="Bacteria"/>
</dbReference>
<dbReference type="PATRIC" id="fig|1150469.3.peg.1177"/>